<dbReference type="GO" id="GO:0005814">
    <property type="term" value="C:centriole"/>
    <property type="evidence" value="ECO:0007669"/>
    <property type="project" value="TreeGrafter"/>
</dbReference>
<feature type="compositionally biased region" description="Basic and acidic residues" evidence="7">
    <location>
        <begin position="644"/>
        <end position="653"/>
    </location>
</feature>
<feature type="compositionally biased region" description="Basic and acidic residues" evidence="7">
    <location>
        <begin position="666"/>
        <end position="677"/>
    </location>
</feature>
<dbReference type="EMBL" id="QCYY01001233">
    <property type="protein sequence ID" value="ROT79500.1"/>
    <property type="molecule type" value="Genomic_DNA"/>
</dbReference>
<feature type="coiled-coil region" evidence="6">
    <location>
        <begin position="350"/>
        <end position="409"/>
    </location>
</feature>
<dbReference type="CDD" id="cd10142">
    <property type="entry name" value="HD_SAS6_N"/>
    <property type="match status" value="1"/>
</dbReference>
<protein>
    <submittedName>
        <fullName evidence="9">Putative spindle assembly abnormal protein 6-like isoform X1</fullName>
    </submittedName>
</protein>
<evidence type="ECO:0000256" key="7">
    <source>
        <dbReference type="SAM" id="MobiDB-lite"/>
    </source>
</evidence>
<feature type="domain" description="Spindle assembly abnormal protein 6 N-terminal" evidence="8">
    <location>
        <begin position="38"/>
        <end position="149"/>
    </location>
</feature>
<evidence type="ECO:0000256" key="1">
    <source>
        <dbReference type="ARBA" id="ARBA00004300"/>
    </source>
</evidence>
<dbReference type="Pfam" id="PF16531">
    <property type="entry name" value="SAS-6_N"/>
    <property type="match status" value="1"/>
</dbReference>
<keyword evidence="2" id="KW-0963">Cytoplasm</keyword>
<dbReference type="Proteomes" id="UP000283509">
    <property type="component" value="Unassembled WGS sequence"/>
</dbReference>
<keyword evidence="3 6" id="KW-0175">Coiled coil</keyword>
<feature type="compositionally biased region" description="Gly residues" evidence="7">
    <location>
        <begin position="654"/>
        <end position="665"/>
    </location>
</feature>
<dbReference type="Gene3D" id="1.10.287.1490">
    <property type="match status" value="1"/>
</dbReference>
<dbReference type="AlphaFoldDB" id="A0A3R7PWR1"/>
<feature type="coiled-coil region" evidence="6">
    <location>
        <begin position="252"/>
        <end position="307"/>
    </location>
</feature>
<comment type="caution">
    <text evidence="9">The sequence shown here is derived from an EMBL/GenBank/DDBJ whole genome shotgun (WGS) entry which is preliminary data.</text>
</comment>
<reference evidence="9 10" key="2">
    <citation type="submission" date="2019-01" db="EMBL/GenBank/DDBJ databases">
        <title>The decoding of complex shrimp genome reveals the adaptation for benthos swimmer, frequently molting mechanism and breeding impact on genome.</title>
        <authorList>
            <person name="Sun Y."/>
            <person name="Gao Y."/>
            <person name="Yu Y."/>
        </authorList>
    </citation>
    <scope>NUCLEOTIDE SEQUENCE [LARGE SCALE GENOMIC DNA]</scope>
    <source>
        <tissue evidence="9">Muscle</tissue>
    </source>
</reference>
<proteinExistence type="predicted"/>
<reference evidence="9 10" key="1">
    <citation type="submission" date="2018-04" db="EMBL/GenBank/DDBJ databases">
        <authorList>
            <person name="Zhang X."/>
            <person name="Yuan J."/>
            <person name="Li F."/>
            <person name="Xiang J."/>
        </authorList>
    </citation>
    <scope>NUCLEOTIDE SEQUENCE [LARGE SCALE GENOMIC DNA]</scope>
    <source>
        <tissue evidence="9">Muscle</tissue>
    </source>
</reference>
<evidence type="ECO:0000256" key="2">
    <source>
        <dbReference type="ARBA" id="ARBA00022490"/>
    </source>
</evidence>
<evidence type="ECO:0000256" key="3">
    <source>
        <dbReference type="ARBA" id="ARBA00023054"/>
    </source>
</evidence>
<feature type="compositionally biased region" description="Basic and acidic residues" evidence="7">
    <location>
        <begin position="585"/>
        <end position="597"/>
    </location>
</feature>
<dbReference type="PANTHER" id="PTHR44281:SF2">
    <property type="entry name" value="SPINDLE ASSEMBLY ABNORMAL PROTEIN 6 HOMOLOG"/>
    <property type="match status" value="1"/>
</dbReference>
<evidence type="ECO:0000313" key="10">
    <source>
        <dbReference type="Proteomes" id="UP000283509"/>
    </source>
</evidence>
<keyword evidence="4" id="KW-0206">Cytoskeleton</keyword>
<evidence type="ECO:0000256" key="4">
    <source>
        <dbReference type="ARBA" id="ARBA00023212"/>
    </source>
</evidence>
<dbReference type="PANTHER" id="PTHR44281">
    <property type="entry name" value="SPINDLE ASSEMBLY ABNORMAL PROTEIN 6 HOMOLOG"/>
    <property type="match status" value="1"/>
</dbReference>
<feature type="region of interest" description="Disordered" evidence="7">
    <location>
        <begin position="626"/>
        <end position="693"/>
    </location>
</feature>
<feature type="coiled-coil region" evidence="6">
    <location>
        <begin position="434"/>
        <end position="482"/>
    </location>
</feature>
<sequence length="693" mass="77327">MEILGGKSGGEVLANCEVCIKFIEAGCAVAAATFRRLRLLVELRGRSSGTSKELLVRLTDDSDPFFLFTCIVCEEDYHSLRQSQGLLIDFSAFPHKFVELVNTCIRESDKDSPKFVLALRCSDSGGDHAALEVVEVNIFKHLCHLSLTLTPASTQLKLSHLAECCKALKAEVKFKEREAEENAKELEHQLRSTQDILAKTSREAQELRSELNHQIALSSEKQAQLINQEKDKLLKVQSDADRRADRERRDLEAKMSHRIDQLQAKVSSLTAQNSELMEKKQRAEGSVKELRSRLSSAEGNLERCRQELGHTKKINAHLDKDYHSKSSAVRDLESRVSHLEGELRSKDTSLGHTQEMLESLQQQKRSLEEAVEEKQQKLAKRENSIQMLYAELQKSLDVIKKLQKKIKEEHMTSNVRGAALMEQDKLVTEKDSKVAELSEQVQQMATKLSQLTLDNEKLQSENREAKEKLLEHEKTLETNEKVISWLNKQLNETEIAGAVIKRAPLTEAYLTSQSHGVQGPRFPPTGLPAELAHSTPLSNTLRSLPTVSSSGRSAGGHSTMSSLRTFGHIPPIPEEISPRTSHVSPTEKDISPVDKENMQGLDPKYFEPTGVSAVQVHGLLRANYQRTTHRDTGSQPKVSVADGKQGERREGRGGRGGATRGGRGRGLGERKVTDATRKFGTSTSRASNYFPRS</sequence>
<name>A0A3R7PWR1_PENVA</name>
<dbReference type="STRING" id="6689.A0A3R7PWR1"/>
<dbReference type="GO" id="GO:0005813">
    <property type="term" value="C:centrosome"/>
    <property type="evidence" value="ECO:0007669"/>
    <property type="project" value="UniProtKB-SubCell"/>
</dbReference>
<dbReference type="Gene3D" id="2.170.210.20">
    <property type="entry name" value="Spindle assembly abnormal protein 6, N-terminal domain"/>
    <property type="match status" value="1"/>
</dbReference>
<feature type="coiled-coil region" evidence="6">
    <location>
        <begin position="165"/>
        <end position="217"/>
    </location>
</feature>
<dbReference type="InterPro" id="IPR032396">
    <property type="entry name" value="SAS-6_N"/>
</dbReference>
<evidence type="ECO:0000256" key="6">
    <source>
        <dbReference type="SAM" id="Coils"/>
    </source>
</evidence>
<evidence type="ECO:0000313" key="9">
    <source>
        <dbReference type="EMBL" id="ROT79500.1"/>
    </source>
</evidence>
<feature type="region of interest" description="Disordered" evidence="7">
    <location>
        <begin position="574"/>
        <end position="598"/>
    </location>
</feature>
<dbReference type="GO" id="GO:0007099">
    <property type="term" value="P:centriole replication"/>
    <property type="evidence" value="ECO:0007669"/>
    <property type="project" value="TreeGrafter"/>
</dbReference>
<keyword evidence="5" id="KW-0131">Cell cycle</keyword>
<gene>
    <name evidence="9" type="ORF">C7M84_001764</name>
</gene>
<dbReference type="InterPro" id="IPR038558">
    <property type="entry name" value="SAS-6_N_sf"/>
</dbReference>
<dbReference type="OrthoDB" id="49058at2759"/>
<accession>A0A3R7PWR1</accession>
<keyword evidence="10" id="KW-1185">Reference proteome</keyword>
<dbReference type="SUPFAM" id="SSF57997">
    <property type="entry name" value="Tropomyosin"/>
    <property type="match status" value="1"/>
</dbReference>
<comment type="subcellular location">
    <subcellularLocation>
        <location evidence="1">Cytoplasm</location>
        <location evidence="1">Cytoskeleton</location>
        <location evidence="1">Microtubule organizing center</location>
        <location evidence="1">Centrosome</location>
    </subcellularLocation>
</comment>
<evidence type="ECO:0000256" key="5">
    <source>
        <dbReference type="ARBA" id="ARBA00023306"/>
    </source>
</evidence>
<evidence type="ECO:0000259" key="8">
    <source>
        <dbReference type="Pfam" id="PF16531"/>
    </source>
</evidence>
<organism evidence="9 10">
    <name type="scientific">Penaeus vannamei</name>
    <name type="common">Whiteleg shrimp</name>
    <name type="synonym">Litopenaeus vannamei</name>
    <dbReference type="NCBI Taxonomy" id="6689"/>
    <lineage>
        <taxon>Eukaryota</taxon>
        <taxon>Metazoa</taxon>
        <taxon>Ecdysozoa</taxon>
        <taxon>Arthropoda</taxon>
        <taxon>Crustacea</taxon>
        <taxon>Multicrustacea</taxon>
        <taxon>Malacostraca</taxon>
        <taxon>Eumalacostraca</taxon>
        <taxon>Eucarida</taxon>
        <taxon>Decapoda</taxon>
        <taxon>Dendrobranchiata</taxon>
        <taxon>Penaeoidea</taxon>
        <taxon>Penaeidae</taxon>
        <taxon>Penaeus</taxon>
    </lineage>
</organism>